<feature type="region of interest" description="Disordered" evidence="2">
    <location>
        <begin position="105"/>
        <end position="126"/>
    </location>
</feature>
<sequence length="302" mass="33977">MPPRIDQLAASDAQARRRYVEQVLSDAGPAQDAAYVHSAQGTFHDYYFELYLAHVAIMIDPSNERDQPADQEELIEAGFPVKDDDAIIRMVRTFLAGYARTAKSGSIKHHDTKAQGQQPKKKRWHTSRRETATIFARQPNAIQQLTPIGTASIAHHSLTTRLARGYPTVKQLLEGDLMYIRVKREFHQHPILVQSLHAGTELDLESTLPASALTRYLKDCARRNGFPDTVTLYSLRRQAASDFNAKYGADTARQLLGHAPGTRTLEKHYLKFAYQVAIVSTRLGEDEDENDELAVLQERAGR</sequence>
<keyword evidence="1" id="KW-0233">DNA recombination</keyword>
<evidence type="ECO:0000313" key="3">
    <source>
        <dbReference type="EMBL" id="KAK5956247.1"/>
    </source>
</evidence>
<dbReference type="GO" id="GO:0006310">
    <property type="term" value="P:DNA recombination"/>
    <property type="evidence" value="ECO:0007669"/>
    <property type="project" value="UniProtKB-KW"/>
</dbReference>
<comment type="caution">
    <text evidence="3">The sequence shown here is derived from an EMBL/GenBank/DDBJ whole genome shotgun (WGS) entry which is preliminary data.</text>
</comment>
<keyword evidence="4" id="KW-1185">Reference proteome</keyword>
<reference evidence="3 4" key="1">
    <citation type="submission" date="2022-12" db="EMBL/GenBank/DDBJ databases">
        <title>Genomic features and morphological characterization of a novel Knufia sp. strain isolated from spacecraft assembly facility.</title>
        <authorList>
            <person name="Teixeira M."/>
            <person name="Chander A.M."/>
            <person name="Stajich J.E."/>
            <person name="Venkateswaran K."/>
        </authorList>
    </citation>
    <scope>NUCLEOTIDE SEQUENCE [LARGE SCALE GENOMIC DNA]</scope>
    <source>
        <strain evidence="3 4">FJI-L2-BK-P2</strain>
    </source>
</reference>
<dbReference type="InterPro" id="IPR011010">
    <property type="entry name" value="DNA_brk_join_enz"/>
</dbReference>
<dbReference type="EMBL" id="JAKLMC020000005">
    <property type="protein sequence ID" value="KAK5956247.1"/>
    <property type="molecule type" value="Genomic_DNA"/>
</dbReference>
<accession>A0AAN8EQE0</accession>
<gene>
    <name evidence="3" type="ORF">OHC33_002822</name>
</gene>
<dbReference type="Pfam" id="PF11917">
    <property type="entry name" value="DUF3435"/>
    <property type="match status" value="1"/>
</dbReference>
<evidence type="ECO:0000313" key="4">
    <source>
        <dbReference type="Proteomes" id="UP001316803"/>
    </source>
</evidence>
<evidence type="ECO:0000256" key="1">
    <source>
        <dbReference type="ARBA" id="ARBA00023172"/>
    </source>
</evidence>
<organism evidence="3 4">
    <name type="scientific">Knufia fluminis</name>
    <dbReference type="NCBI Taxonomy" id="191047"/>
    <lineage>
        <taxon>Eukaryota</taxon>
        <taxon>Fungi</taxon>
        <taxon>Dikarya</taxon>
        <taxon>Ascomycota</taxon>
        <taxon>Pezizomycotina</taxon>
        <taxon>Eurotiomycetes</taxon>
        <taxon>Chaetothyriomycetidae</taxon>
        <taxon>Chaetothyriales</taxon>
        <taxon>Trichomeriaceae</taxon>
        <taxon>Knufia</taxon>
    </lineage>
</organism>
<dbReference type="InterPro" id="IPR013762">
    <property type="entry name" value="Integrase-like_cat_sf"/>
</dbReference>
<name>A0AAN8EQE0_9EURO</name>
<dbReference type="AlphaFoldDB" id="A0AAN8EQE0"/>
<dbReference type="Proteomes" id="UP001316803">
    <property type="component" value="Unassembled WGS sequence"/>
</dbReference>
<dbReference type="Gene3D" id="1.10.443.10">
    <property type="entry name" value="Intergrase catalytic core"/>
    <property type="match status" value="1"/>
</dbReference>
<dbReference type="GO" id="GO:0003677">
    <property type="term" value="F:DNA binding"/>
    <property type="evidence" value="ECO:0007669"/>
    <property type="project" value="InterPro"/>
</dbReference>
<evidence type="ECO:0000256" key="2">
    <source>
        <dbReference type="SAM" id="MobiDB-lite"/>
    </source>
</evidence>
<dbReference type="InterPro" id="IPR021842">
    <property type="entry name" value="DUF3435"/>
</dbReference>
<proteinExistence type="predicted"/>
<dbReference type="GO" id="GO:0015074">
    <property type="term" value="P:DNA integration"/>
    <property type="evidence" value="ECO:0007669"/>
    <property type="project" value="InterPro"/>
</dbReference>
<dbReference type="SUPFAM" id="SSF56349">
    <property type="entry name" value="DNA breaking-rejoining enzymes"/>
    <property type="match status" value="1"/>
</dbReference>
<protein>
    <submittedName>
        <fullName evidence="3">Uncharacterized protein</fullName>
    </submittedName>
</protein>